<feature type="non-terminal residue" evidence="1">
    <location>
        <position position="1"/>
    </location>
</feature>
<keyword evidence="2" id="KW-1185">Reference proteome</keyword>
<comment type="caution">
    <text evidence="1">The sequence shown here is derived from an EMBL/GenBank/DDBJ whole genome shotgun (WGS) entry which is preliminary data.</text>
</comment>
<gene>
    <name evidence="1" type="ORF">ACFSR2_14775</name>
</gene>
<evidence type="ECO:0000313" key="1">
    <source>
        <dbReference type="EMBL" id="MFD2522162.1"/>
    </source>
</evidence>
<dbReference type="NCBIfam" id="NF045639">
    <property type="entry name" value="GCX_COOH"/>
    <property type="match status" value="1"/>
</dbReference>
<sequence length="575" mass="58351">LTGSTGGAFTSAPAGLTINSSTGQITPSSSTAGVYTVTYTIAASGGCASATATTSVRITNNPSASISGSTNLDCNTASVTRIASGGGTYVWSNNLGTNATATITSAGIYTVTVTGESNCTATATTSVSINNTAPNAPTIIAPAQKIVCAPGTLLLSTSGCSGTVNWSNGSSGTSLTLSSVGTYSISATCTVGNCTSVASTAVTGLQIINTPTAQATNTGPYSIGQTIQLTASGGTSYSWSGPASFSSSVQNPTIPNALLTNSGIYTLTVTTGNCTATATTNVIVSGVDPCTQIVDLQYVKAGNPYQNLFSIEDGMVIQQLPEHVSIVVKPICPTISIGSVDLTITGPEINWTILQNVEPYAVFDNLANNVYGRNFIPGTYTLTVRGYAEDNRVGGTVYGPITTTFTVVGTMAVINAPTVPNNRLCAGNTVDVTFATTGAFDPSNTFNIQLSDSTGGFTNPIIIGTATTAGTVTCQLPQNLSATGEYLIRVASSNQVVASNPTMQYLSVTPAIKNLTTNVSTGTVTEQASMQIVAGNRITAPANVTYNAGKSILLNPGFEVRGGSVFKAQIQGCSN</sequence>
<name>A0ABW5JAT9_9BACT</name>
<dbReference type="Proteomes" id="UP001597510">
    <property type="component" value="Unassembled WGS sequence"/>
</dbReference>
<proteinExistence type="predicted"/>
<dbReference type="InterPro" id="IPR055015">
    <property type="entry name" value="GCX_COOH"/>
</dbReference>
<accession>A0ABW5JAT9</accession>
<reference evidence="2" key="1">
    <citation type="journal article" date="2019" name="Int. J. Syst. Evol. Microbiol.">
        <title>The Global Catalogue of Microorganisms (GCM) 10K type strain sequencing project: providing services to taxonomists for standard genome sequencing and annotation.</title>
        <authorList>
            <consortium name="The Broad Institute Genomics Platform"/>
            <consortium name="The Broad Institute Genome Sequencing Center for Infectious Disease"/>
            <person name="Wu L."/>
            <person name="Ma J."/>
        </authorList>
    </citation>
    <scope>NUCLEOTIDE SEQUENCE [LARGE SCALE GENOMIC DNA]</scope>
    <source>
        <strain evidence="2">KCTC 52344</strain>
    </source>
</reference>
<dbReference type="InterPro" id="IPR013783">
    <property type="entry name" value="Ig-like_fold"/>
</dbReference>
<organism evidence="1 2">
    <name type="scientific">Emticicia soli</name>
    <dbReference type="NCBI Taxonomy" id="2027878"/>
    <lineage>
        <taxon>Bacteria</taxon>
        <taxon>Pseudomonadati</taxon>
        <taxon>Bacteroidota</taxon>
        <taxon>Cytophagia</taxon>
        <taxon>Cytophagales</taxon>
        <taxon>Leadbetterellaceae</taxon>
        <taxon>Emticicia</taxon>
    </lineage>
</organism>
<dbReference type="RefSeq" id="WP_379977294.1">
    <property type="nucleotide sequence ID" value="NZ_JBHULC010000014.1"/>
</dbReference>
<dbReference type="Gene3D" id="2.60.40.10">
    <property type="entry name" value="Immunoglobulins"/>
    <property type="match status" value="2"/>
</dbReference>
<evidence type="ECO:0000313" key="2">
    <source>
        <dbReference type="Proteomes" id="UP001597510"/>
    </source>
</evidence>
<dbReference type="EMBL" id="JBHULC010000014">
    <property type="protein sequence ID" value="MFD2522162.1"/>
    <property type="molecule type" value="Genomic_DNA"/>
</dbReference>
<protein>
    <submittedName>
        <fullName evidence="1">3-coathanger stack domain-containing protein</fullName>
    </submittedName>
</protein>